<dbReference type="InterPro" id="IPR012657">
    <property type="entry name" value="23S_rRNA-intervening_sequence"/>
</dbReference>
<comment type="caution">
    <text evidence="1">The sequence shown here is derived from an EMBL/GenBank/DDBJ whole genome shotgun (WGS) entry which is preliminary data.</text>
</comment>
<organism evidence="1 2">
    <name type="scientific">Candidatus Shapirobacteria bacterium CG10_big_fil_rev_8_21_14_0_10_36_6</name>
    <dbReference type="NCBI Taxonomy" id="1974886"/>
    <lineage>
        <taxon>Bacteria</taxon>
        <taxon>Candidatus Shapironibacteriota</taxon>
    </lineage>
</organism>
<dbReference type="NCBIfam" id="TIGR02436">
    <property type="entry name" value="four helix bundle protein"/>
    <property type="match status" value="1"/>
</dbReference>
<feature type="non-terminal residue" evidence="1">
    <location>
        <position position="1"/>
    </location>
</feature>
<reference evidence="2" key="1">
    <citation type="submission" date="2017-09" db="EMBL/GenBank/DDBJ databases">
        <title>Depth-based differentiation of microbial function through sediment-hosted aquifers and enrichment of novel symbionts in the deep terrestrial subsurface.</title>
        <authorList>
            <person name="Probst A.J."/>
            <person name="Ladd B."/>
            <person name="Jarett J.K."/>
            <person name="Geller-Mcgrath D.E."/>
            <person name="Sieber C.M.K."/>
            <person name="Emerson J.B."/>
            <person name="Anantharaman K."/>
            <person name="Thomas B.C."/>
            <person name="Malmstrom R."/>
            <person name="Stieglmeier M."/>
            <person name="Klingl A."/>
            <person name="Woyke T."/>
            <person name="Ryan C.M."/>
            <person name="Banfield J.F."/>
        </authorList>
    </citation>
    <scope>NUCLEOTIDE SEQUENCE [LARGE SCALE GENOMIC DNA]</scope>
</reference>
<protein>
    <submittedName>
        <fullName evidence="1">Four helix bundle protein</fullName>
    </submittedName>
</protein>
<evidence type="ECO:0000313" key="1">
    <source>
        <dbReference type="EMBL" id="PJE66824.1"/>
    </source>
</evidence>
<dbReference type="Proteomes" id="UP000229766">
    <property type="component" value="Unassembled WGS sequence"/>
</dbReference>
<dbReference type="AlphaFoldDB" id="A0A2M8L1M0"/>
<dbReference type="EMBL" id="PFEI01000124">
    <property type="protein sequence ID" value="PJE66824.1"/>
    <property type="molecule type" value="Genomic_DNA"/>
</dbReference>
<dbReference type="InterPro" id="IPR036583">
    <property type="entry name" value="23S_rRNA_IVS_sf"/>
</dbReference>
<dbReference type="Gene3D" id="1.20.1440.60">
    <property type="entry name" value="23S rRNA-intervening sequence"/>
    <property type="match status" value="1"/>
</dbReference>
<sequence length="47" mass="5501">YKEARESSYWIKLLEKSNYLTNTESQSLLGDLTEILKIIGKIQITIR</sequence>
<evidence type="ECO:0000313" key="2">
    <source>
        <dbReference type="Proteomes" id="UP000229766"/>
    </source>
</evidence>
<proteinExistence type="predicted"/>
<accession>A0A2M8L1M0</accession>
<feature type="non-terminal residue" evidence="1">
    <location>
        <position position="47"/>
    </location>
</feature>
<name>A0A2M8L1M0_9BACT</name>
<gene>
    <name evidence="1" type="ORF">COU93_02165</name>
</gene>
<dbReference type="SUPFAM" id="SSF158446">
    <property type="entry name" value="IVS-encoded protein-like"/>
    <property type="match status" value="1"/>
</dbReference>